<proteinExistence type="predicted"/>
<name>A0A518BT65_9BACT</name>
<evidence type="ECO:0000313" key="3">
    <source>
        <dbReference type="Proteomes" id="UP000316921"/>
    </source>
</evidence>
<sequence length="118" mass="13506">MSELRLTDRALADLDEIARRSVREWSSRVAGEYLDDLNAALGRLEENPGLLRGHSDYSGRLQFYGVREHVLVCDVFDGRIFILTVWHGAMDIVGRLEKLEPQLVQEAELMARKLEKPL</sequence>
<organism evidence="2 3">
    <name type="scientific">Engelhardtia mirabilis</name>
    <dbReference type="NCBI Taxonomy" id="2528011"/>
    <lineage>
        <taxon>Bacteria</taxon>
        <taxon>Pseudomonadati</taxon>
        <taxon>Planctomycetota</taxon>
        <taxon>Planctomycetia</taxon>
        <taxon>Planctomycetia incertae sedis</taxon>
        <taxon>Engelhardtia</taxon>
    </lineage>
</organism>
<dbReference type="Gene3D" id="3.30.2310.20">
    <property type="entry name" value="RelE-like"/>
    <property type="match status" value="1"/>
</dbReference>
<protein>
    <submittedName>
        <fullName evidence="2">Plasmid stabilization system protein</fullName>
    </submittedName>
</protein>
<evidence type="ECO:0000256" key="1">
    <source>
        <dbReference type="ARBA" id="ARBA00022649"/>
    </source>
</evidence>
<dbReference type="KEGG" id="pbap:Pla133_52690"/>
<dbReference type="Pfam" id="PF05016">
    <property type="entry name" value="ParE_toxin"/>
    <property type="match status" value="1"/>
</dbReference>
<keyword evidence="1" id="KW-1277">Toxin-antitoxin system</keyword>
<geneLocation type="plasmid" evidence="3">
    <name>ppla133_1</name>
</geneLocation>
<dbReference type="RefSeq" id="WP_145071105.1">
    <property type="nucleotide sequence ID" value="NZ_CP036288.1"/>
</dbReference>
<reference evidence="2 3" key="1">
    <citation type="submission" date="2019-02" db="EMBL/GenBank/DDBJ databases">
        <title>Deep-cultivation of Planctomycetes and their phenomic and genomic characterization uncovers novel biology.</title>
        <authorList>
            <person name="Wiegand S."/>
            <person name="Jogler M."/>
            <person name="Boedeker C."/>
            <person name="Pinto D."/>
            <person name="Vollmers J."/>
            <person name="Rivas-Marin E."/>
            <person name="Kohn T."/>
            <person name="Peeters S.H."/>
            <person name="Heuer A."/>
            <person name="Rast P."/>
            <person name="Oberbeckmann S."/>
            <person name="Bunk B."/>
            <person name="Jeske O."/>
            <person name="Meyerdierks A."/>
            <person name="Storesund J.E."/>
            <person name="Kallscheuer N."/>
            <person name="Luecker S."/>
            <person name="Lage O.M."/>
            <person name="Pohl T."/>
            <person name="Merkel B.J."/>
            <person name="Hornburger P."/>
            <person name="Mueller R.-W."/>
            <person name="Bruemmer F."/>
            <person name="Labrenz M."/>
            <person name="Spormann A.M."/>
            <person name="Op den Camp H."/>
            <person name="Overmann J."/>
            <person name="Amann R."/>
            <person name="Jetten M.S.M."/>
            <person name="Mascher T."/>
            <person name="Medema M.H."/>
            <person name="Devos D.P."/>
            <person name="Kaster A.-K."/>
            <person name="Ovreas L."/>
            <person name="Rohde M."/>
            <person name="Galperin M.Y."/>
            <person name="Jogler C."/>
        </authorList>
    </citation>
    <scope>NUCLEOTIDE SEQUENCE [LARGE SCALE GENOMIC DNA]</scope>
    <source>
        <strain evidence="2 3">Pla133</strain>
        <plasmid evidence="3">ppla133_1</plasmid>
    </source>
</reference>
<accession>A0A518BT65</accession>
<keyword evidence="2" id="KW-0614">Plasmid</keyword>
<dbReference type="InterPro" id="IPR007712">
    <property type="entry name" value="RelE/ParE_toxin"/>
</dbReference>
<dbReference type="Proteomes" id="UP000316921">
    <property type="component" value="Plasmid pPla133_1"/>
</dbReference>
<keyword evidence="3" id="KW-1185">Reference proteome</keyword>
<dbReference type="AlphaFoldDB" id="A0A518BT65"/>
<evidence type="ECO:0000313" key="2">
    <source>
        <dbReference type="EMBL" id="QDU70145.1"/>
    </source>
</evidence>
<dbReference type="InterPro" id="IPR035093">
    <property type="entry name" value="RelE/ParE_toxin_dom_sf"/>
</dbReference>
<gene>
    <name evidence="2" type="ORF">Pla133_52690</name>
</gene>
<dbReference type="EMBL" id="CP036288">
    <property type="protein sequence ID" value="QDU70145.1"/>
    <property type="molecule type" value="Genomic_DNA"/>
</dbReference>